<dbReference type="InterPro" id="IPR013216">
    <property type="entry name" value="Methyltransf_11"/>
</dbReference>
<proteinExistence type="predicted"/>
<keyword evidence="1" id="KW-0808">Transferase</keyword>
<dbReference type="InterPro" id="IPR029063">
    <property type="entry name" value="SAM-dependent_MTases_sf"/>
</dbReference>
<keyword evidence="3" id="KW-0489">Methyltransferase</keyword>
<accession>A0AAJ2TRF7</accession>
<dbReference type="GO" id="GO:0016126">
    <property type="term" value="P:sterol biosynthetic process"/>
    <property type="evidence" value="ECO:0007669"/>
    <property type="project" value="TreeGrafter"/>
</dbReference>
<dbReference type="PANTHER" id="PTHR44068">
    <property type="entry name" value="ZGC:194242"/>
    <property type="match status" value="1"/>
</dbReference>
<protein>
    <submittedName>
        <fullName evidence="3">Class I SAM-dependent methyltransferase</fullName>
    </submittedName>
</protein>
<dbReference type="Gene3D" id="3.40.50.150">
    <property type="entry name" value="Vaccinia Virus protein VP39"/>
    <property type="match status" value="1"/>
</dbReference>
<dbReference type="PANTHER" id="PTHR44068:SF1">
    <property type="entry name" value="HYPOTHETICAL LOC100005854"/>
    <property type="match status" value="1"/>
</dbReference>
<dbReference type="Proteomes" id="UP001288387">
    <property type="component" value="Unassembled WGS sequence"/>
</dbReference>
<comment type="caution">
    <text evidence="3">The sequence shown here is derived from an EMBL/GenBank/DDBJ whole genome shotgun (WGS) entry which is preliminary data.</text>
</comment>
<dbReference type="SUPFAM" id="SSF53335">
    <property type="entry name" value="S-adenosyl-L-methionine-dependent methyltransferases"/>
    <property type="match status" value="1"/>
</dbReference>
<dbReference type="RefSeq" id="WP_099553111.1">
    <property type="nucleotide sequence ID" value="NZ_CP037858.1"/>
</dbReference>
<evidence type="ECO:0000313" key="3">
    <source>
        <dbReference type="EMBL" id="MDZ5766417.1"/>
    </source>
</evidence>
<gene>
    <name evidence="3" type="ORF">U4I38_18270</name>
</gene>
<organism evidence="3 4">
    <name type="scientific">Stenotrophomonas maltophilia</name>
    <name type="common">Pseudomonas maltophilia</name>
    <name type="synonym">Xanthomonas maltophilia</name>
    <dbReference type="NCBI Taxonomy" id="40324"/>
    <lineage>
        <taxon>Bacteria</taxon>
        <taxon>Pseudomonadati</taxon>
        <taxon>Pseudomonadota</taxon>
        <taxon>Gammaproteobacteria</taxon>
        <taxon>Lysobacterales</taxon>
        <taxon>Lysobacteraceae</taxon>
        <taxon>Stenotrophomonas</taxon>
        <taxon>Stenotrophomonas maltophilia group</taxon>
    </lineage>
</organism>
<evidence type="ECO:0000259" key="2">
    <source>
        <dbReference type="Pfam" id="PF08241"/>
    </source>
</evidence>
<dbReference type="InterPro" id="IPR050447">
    <property type="entry name" value="Erg6_SMT_methyltransf"/>
</dbReference>
<evidence type="ECO:0000313" key="4">
    <source>
        <dbReference type="Proteomes" id="UP001288387"/>
    </source>
</evidence>
<dbReference type="EMBL" id="JAXRVB010000029">
    <property type="protein sequence ID" value="MDZ5766417.1"/>
    <property type="molecule type" value="Genomic_DNA"/>
</dbReference>
<name>A0AAJ2TRF7_STEMA</name>
<dbReference type="GO" id="GO:0003838">
    <property type="term" value="F:sterol 24-C-methyltransferase activity"/>
    <property type="evidence" value="ECO:0007669"/>
    <property type="project" value="TreeGrafter"/>
</dbReference>
<feature type="domain" description="Methyltransferase type 11" evidence="2">
    <location>
        <begin position="69"/>
        <end position="166"/>
    </location>
</feature>
<dbReference type="Pfam" id="PF08241">
    <property type="entry name" value="Methyltransf_11"/>
    <property type="match status" value="1"/>
</dbReference>
<sequence length="233" mass="24664">MVTGGPAAATSESLRWTTTMLDASTLAAQLRQPHGDAALAVADSMNRSNATLNHAAIGLLAVGTGERVLEIGPGNAAFAPLMLQASGSHYLGIELSTAMVEAGNQRLASAGLGDRAAMRLGDAHALPVDEASMDAALAVNTLYFWPNLAPVLDELARVLHRGGRLCLAFGDASFMRGLPFAADFQLHELDAVELALRVSGFHVSAWRSHRETAAGNDGQTREKHFHLLLAHRR</sequence>
<evidence type="ECO:0000256" key="1">
    <source>
        <dbReference type="ARBA" id="ARBA00022679"/>
    </source>
</evidence>
<dbReference type="CDD" id="cd02440">
    <property type="entry name" value="AdoMet_MTases"/>
    <property type="match status" value="1"/>
</dbReference>
<dbReference type="GO" id="GO:0032259">
    <property type="term" value="P:methylation"/>
    <property type="evidence" value="ECO:0007669"/>
    <property type="project" value="UniProtKB-KW"/>
</dbReference>
<dbReference type="AlphaFoldDB" id="A0AAJ2TRF7"/>
<reference evidence="3" key="1">
    <citation type="submission" date="2023-12" db="EMBL/GenBank/DDBJ databases">
        <title>'Antibacterial potential of Stenotrophomonas maltophilia cystic fibrosis isolates' (manuscript under preparation).</title>
        <authorList>
            <person name="Crisan C.V."/>
            <person name="Pettis M."/>
            <person name="Goldberg J.B."/>
        </authorList>
    </citation>
    <scope>NUCLEOTIDE SEQUENCE</scope>
    <source>
        <strain evidence="3">CCV129</strain>
    </source>
</reference>